<dbReference type="InterPro" id="IPR029404">
    <property type="entry name" value="CDIN1"/>
</dbReference>
<name>A0A7M5V5L9_9CNID</name>
<keyword evidence="3" id="KW-0963">Cytoplasm</keyword>
<evidence type="ECO:0000256" key="5">
    <source>
        <dbReference type="ARBA" id="ARBA00023480"/>
    </source>
</evidence>
<evidence type="ECO:0000256" key="2">
    <source>
        <dbReference type="ARBA" id="ARBA00004496"/>
    </source>
</evidence>
<dbReference type="GO" id="GO:0005634">
    <property type="term" value="C:nucleus"/>
    <property type="evidence" value="ECO:0007669"/>
    <property type="project" value="UniProtKB-SubCell"/>
</dbReference>
<accession>A0A7M5V5L9</accession>
<comment type="subcellular location">
    <subcellularLocation>
        <location evidence="2">Cytoplasm</location>
    </subcellularLocation>
    <subcellularLocation>
        <location evidence="1">Nucleus</location>
    </subcellularLocation>
</comment>
<reference evidence="6" key="1">
    <citation type="submission" date="2021-01" db="UniProtKB">
        <authorList>
            <consortium name="EnsemblMetazoa"/>
        </authorList>
    </citation>
    <scope>IDENTIFICATION</scope>
</reference>
<evidence type="ECO:0000256" key="3">
    <source>
        <dbReference type="ARBA" id="ARBA00022490"/>
    </source>
</evidence>
<dbReference type="PANTHER" id="PTHR31661">
    <property type="entry name" value="SIMILAR TO CDNA SEQUENCE BC052040"/>
    <property type="match status" value="1"/>
</dbReference>
<dbReference type="GO" id="GO:0005737">
    <property type="term" value="C:cytoplasm"/>
    <property type="evidence" value="ECO:0007669"/>
    <property type="project" value="UniProtKB-SubCell"/>
</dbReference>
<evidence type="ECO:0000313" key="7">
    <source>
        <dbReference type="Proteomes" id="UP000594262"/>
    </source>
</evidence>
<keyword evidence="4" id="KW-0539">Nucleus</keyword>
<keyword evidence="7" id="KW-1185">Reference proteome</keyword>
<evidence type="ECO:0000313" key="6">
    <source>
        <dbReference type="EnsemblMetazoa" id="CLYHEMP011799.1"/>
    </source>
</evidence>
<sequence length="291" mass="34162">MKNLTYEEIVSEIFKLKKRRDECVECLKLKFPSLSLGTFSSIYSQIYQRKTKKDFPKHHRKTTIAKYTQQYHISIANKDQEGFICRLAENVDFPPTLIARIILEEVFKENPNLKVTKAFITQCMKKSEEIPDKILSREIGICIKNDQLCGPIIESLKHEIGLKYEQVLHDCLKKQDISYYHEDVLRKKGYDKTPDFKLVLPILVDTHVIHWIESKALFGDHESHSGYLENQFWSYTNRFGPGLVIYWFGFIDELDINLERGVMLKDEFPTNLMTLESLLDDDYENFSIASF</sequence>
<dbReference type="Pfam" id="PF14811">
    <property type="entry name" value="TPD"/>
    <property type="match status" value="1"/>
</dbReference>
<proteinExistence type="predicted"/>
<dbReference type="Proteomes" id="UP000594262">
    <property type="component" value="Unplaced"/>
</dbReference>
<organism evidence="6 7">
    <name type="scientific">Clytia hemisphaerica</name>
    <dbReference type="NCBI Taxonomy" id="252671"/>
    <lineage>
        <taxon>Eukaryota</taxon>
        <taxon>Metazoa</taxon>
        <taxon>Cnidaria</taxon>
        <taxon>Hydrozoa</taxon>
        <taxon>Hydroidolina</taxon>
        <taxon>Leptothecata</taxon>
        <taxon>Obeliida</taxon>
        <taxon>Clytiidae</taxon>
        <taxon>Clytia</taxon>
    </lineage>
</organism>
<evidence type="ECO:0000256" key="4">
    <source>
        <dbReference type="ARBA" id="ARBA00023242"/>
    </source>
</evidence>
<evidence type="ECO:0000256" key="1">
    <source>
        <dbReference type="ARBA" id="ARBA00004123"/>
    </source>
</evidence>
<dbReference type="GeneID" id="136816777"/>
<dbReference type="PANTHER" id="PTHR31661:SF1">
    <property type="entry name" value="CDAN1-INTERACTING NUCLEASE 1"/>
    <property type="match status" value="1"/>
</dbReference>
<dbReference type="OrthoDB" id="1272at2759"/>
<protein>
    <recommendedName>
        <fullName evidence="5">CDAN1-interacting nuclease 1</fullName>
    </recommendedName>
</protein>
<dbReference type="EnsemblMetazoa" id="CLYHEMT011799.1">
    <property type="protein sequence ID" value="CLYHEMP011799.1"/>
    <property type="gene ID" value="CLYHEMG011799"/>
</dbReference>
<dbReference type="RefSeq" id="XP_066929200.1">
    <property type="nucleotide sequence ID" value="XM_067073099.1"/>
</dbReference>
<dbReference type="AlphaFoldDB" id="A0A7M5V5L9"/>